<reference evidence="4" key="1">
    <citation type="submission" date="2021-12" db="EMBL/GenBank/DDBJ databases">
        <title>Convergent genome expansion in fungi linked to evolution of root-endophyte symbiosis.</title>
        <authorList>
            <consortium name="DOE Joint Genome Institute"/>
            <person name="Ke Y.-H."/>
            <person name="Bonito G."/>
            <person name="Liao H.-L."/>
            <person name="Looney B."/>
            <person name="Rojas-Flechas A."/>
            <person name="Nash J."/>
            <person name="Hameed K."/>
            <person name="Schadt C."/>
            <person name="Martin F."/>
            <person name="Crous P.W."/>
            <person name="Miettinen O."/>
            <person name="Magnuson J.K."/>
            <person name="Labbe J."/>
            <person name="Jacobson D."/>
            <person name="Doktycz M.J."/>
            <person name="Veneault-Fourrey C."/>
            <person name="Kuo A."/>
            <person name="Mondo S."/>
            <person name="Calhoun S."/>
            <person name="Riley R."/>
            <person name="Ohm R."/>
            <person name="LaButti K."/>
            <person name="Andreopoulos B."/>
            <person name="Pangilinan J."/>
            <person name="Nolan M."/>
            <person name="Tritt A."/>
            <person name="Clum A."/>
            <person name="Lipzen A."/>
            <person name="Daum C."/>
            <person name="Barry K."/>
            <person name="Grigoriev I.V."/>
            <person name="Vilgalys R."/>
        </authorList>
    </citation>
    <scope>NUCLEOTIDE SEQUENCE</scope>
    <source>
        <strain evidence="4">PMI_201</strain>
    </source>
</reference>
<dbReference type="RefSeq" id="XP_046070059.1">
    <property type="nucleotide sequence ID" value="XM_046214193.1"/>
</dbReference>
<evidence type="ECO:0000256" key="1">
    <source>
        <dbReference type="ARBA" id="ARBA00022857"/>
    </source>
</evidence>
<dbReference type="EMBL" id="JAJTJA010000008">
    <property type="protein sequence ID" value="KAH8694917.1"/>
    <property type="molecule type" value="Genomic_DNA"/>
</dbReference>
<keyword evidence="5" id="KW-1185">Reference proteome</keyword>
<dbReference type="GeneID" id="70244480"/>
<name>A0AAD4PYL2_9EURO</name>
<dbReference type="Proteomes" id="UP001201262">
    <property type="component" value="Unassembled WGS sequence"/>
</dbReference>
<gene>
    <name evidence="4" type="ORF">BGW36DRAFT_360638</name>
</gene>
<dbReference type="Gene3D" id="3.40.50.720">
    <property type="entry name" value="NAD(P)-binding Rossmann-like Domain"/>
    <property type="match status" value="1"/>
</dbReference>
<dbReference type="InterPro" id="IPR008030">
    <property type="entry name" value="NmrA-like"/>
</dbReference>
<dbReference type="Gene3D" id="3.90.25.10">
    <property type="entry name" value="UDP-galactose 4-epimerase, domain 1"/>
    <property type="match status" value="1"/>
</dbReference>
<dbReference type="PANTHER" id="PTHR47706">
    <property type="entry name" value="NMRA-LIKE FAMILY PROTEIN"/>
    <property type="match status" value="1"/>
</dbReference>
<dbReference type="GO" id="GO:0016491">
    <property type="term" value="F:oxidoreductase activity"/>
    <property type="evidence" value="ECO:0007669"/>
    <property type="project" value="UniProtKB-KW"/>
</dbReference>
<evidence type="ECO:0000313" key="5">
    <source>
        <dbReference type="Proteomes" id="UP001201262"/>
    </source>
</evidence>
<evidence type="ECO:0000259" key="3">
    <source>
        <dbReference type="Pfam" id="PF05368"/>
    </source>
</evidence>
<proteinExistence type="predicted"/>
<dbReference type="AlphaFoldDB" id="A0AAD4PYL2"/>
<protein>
    <recommendedName>
        <fullName evidence="3">NmrA-like domain-containing protein</fullName>
    </recommendedName>
</protein>
<dbReference type="InterPro" id="IPR051609">
    <property type="entry name" value="NmrA/Isoflavone_reductase-like"/>
</dbReference>
<keyword evidence="2" id="KW-0560">Oxidoreductase</keyword>
<dbReference type="PANTHER" id="PTHR47706:SF1">
    <property type="entry name" value="CIPA-LIKE, PUTATIVE (AFU_ORTHOLOGUE AFUA_1G12460)-RELATED"/>
    <property type="match status" value="1"/>
</dbReference>
<evidence type="ECO:0000256" key="2">
    <source>
        <dbReference type="ARBA" id="ARBA00023002"/>
    </source>
</evidence>
<feature type="domain" description="NmrA-like" evidence="3">
    <location>
        <begin position="7"/>
        <end position="116"/>
    </location>
</feature>
<organism evidence="4 5">
    <name type="scientific">Talaromyces proteolyticus</name>
    <dbReference type="NCBI Taxonomy" id="1131652"/>
    <lineage>
        <taxon>Eukaryota</taxon>
        <taxon>Fungi</taxon>
        <taxon>Dikarya</taxon>
        <taxon>Ascomycota</taxon>
        <taxon>Pezizomycotina</taxon>
        <taxon>Eurotiomycetes</taxon>
        <taxon>Eurotiomycetidae</taxon>
        <taxon>Eurotiales</taxon>
        <taxon>Trichocomaceae</taxon>
        <taxon>Talaromyces</taxon>
        <taxon>Talaromyces sect. Bacilispori</taxon>
    </lineage>
</organism>
<sequence>MAQGFTKIPLVGASCELGQHILHHLQECTTSKFEVVVLRRLHATGRGRESQPGNVDVIVKQVDYTDHNMLVNALRIIEVIVSALSAVAAIQIDPLLLDAGREASVRRIFPSEYTLDILHKSAMTTMGKSNPRVKNAMLFASLAGADSISSTTILSGMFVHFALRGHHDNY</sequence>
<dbReference type="SUPFAM" id="SSF51735">
    <property type="entry name" value="NAD(P)-binding Rossmann-fold domains"/>
    <property type="match status" value="1"/>
</dbReference>
<dbReference type="Pfam" id="PF05368">
    <property type="entry name" value="NmrA"/>
    <property type="match status" value="1"/>
</dbReference>
<evidence type="ECO:0000313" key="4">
    <source>
        <dbReference type="EMBL" id="KAH8694917.1"/>
    </source>
</evidence>
<keyword evidence="1" id="KW-0521">NADP</keyword>
<dbReference type="InterPro" id="IPR036291">
    <property type="entry name" value="NAD(P)-bd_dom_sf"/>
</dbReference>
<accession>A0AAD4PYL2</accession>
<comment type="caution">
    <text evidence="4">The sequence shown here is derived from an EMBL/GenBank/DDBJ whole genome shotgun (WGS) entry which is preliminary data.</text>
</comment>